<organism evidence="1 2">
    <name type="scientific">Pistacia integerrima</name>
    <dbReference type="NCBI Taxonomy" id="434235"/>
    <lineage>
        <taxon>Eukaryota</taxon>
        <taxon>Viridiplantae</taxon>
        <taxon>Streptophyta</taxon>
        <taxon>Embryophyta</taxon>
        <taxon>Tracheophyta</taxon>
        <taxon>Spermatophyta</taxon>
        <taxon>Magnoliopsida</taxon>
        <taxon>eudicotyledons</taxon>
        <taxon>Gunneridae</taxon>
        <taxon>Pentapetalae</taxon>
        <taxon>rosids</taxon>
        <taxon>malvids</taxon>
        <taxon>Sapindales</taxon>
        <taxon>Anacardiaceae</taxon>
        <taxon>Pistacia</taxon>
    </lineage>
</organism>
<accession>A0ACC0XTR3</accession>
<proteinExistence type="predicted"/>
<protein>
    <submittedName>
        <fullName evidence="1">Uncharacterized protein</fullName>
    </submittedName>
</protein>
<comment type="caution">
    <text evidence="1">The sequence shown here is derived from an EMBL/GenBank/DDBJ whole genome shotgun (WGS) entry which is preliminary data.</text>
</comment>
<dbReference type="EMBL" id="CM047745">
    <property type="protein sequence ID" value="KAJ0024642.1"/>
    <property type="molecule type" value="Genomic_DNA"/>
</dbReference>
<evidence type="ECO:0000313" key="1">
    <source>
        <dbReference type="EMBL" id="KAJ0024642.1"/>
    </source>
</evidence>
<reference evidence="2" key="1">
    <citation type="journal article" date="2023" name="G3 (Bethesda)">
        <title>Genome assembly and association tests identify interacting loci associated with vigor, precocity, and sex in interspecific pistachio rootstocks.</title>
        <authorList>
            <person name="Palmer W."/>
            <person name="Jacygrad E."/>
            <person name="Sagayaradj S."/>
            <person name="Cavanaugh K."/>
            <person name="Han R."/>
            <person name="Bertier L."/>
            <person name="Beede B."/>
            <person name="Kafkas S."/>
            <person name="Golino D."/>
            <person name="Preece J."/>
            <person name="Michelmore R."/>
        </authorList>
    </citation>
    <scope>NUCLEOTIDE SEQUENCE [LARGE SCALE GENOMIC DNA]</scope>
</reference>
<gene>
    <name evidence="1" type="ORF">Pint_08105</name>
</gene>
<dbReference type="Proteomes" id="UP001163603">
    <property type="component" value="Chromosome 10"/>
</dbReference>
<sequence>MRLWKKYGIKEIMMNEKGFFFFKFAKETTMLQCLEDGCWLLQNRPILLKKWQPQMELNKESPCTVPLWVKFYDVPLELWTHKGLSHIAIGVGKPLGMDRITEDTYRLGIGRVGYAQILFEVEACCKLPEVVTILMPYKENKVSKEMLVRVEYQWKPSQCIHCSVFGHGEAVCPKIARVEIQAIKEQQIYVRENENDGFQIVQCKG</sequence>
<evidence type="ECO:0000313" key="2">
    <source>
        <dbReference type="Proteomes" id="UP001163603"/>
    </source>
</evidence>
<name>A0ACC0XTR3_9ROSI</name>
<keyword evidence="2" id="KW-1185">Reference proteome</keyword>